<name>A0A1K2H873_9LACT</name>
<keyword evidence="1" id="KW-0472">Membrane</keyword>
<proteinExistence type="predicted"/>
<organism evidence="2 3">
    <name type="scientific">Pseudolactococcus chungangensis CAU 28 = DSM 22330</name>
    <dbReference type="NCBI Taxonomy" id="1122154"/>
    <lineage>
        <taxon>Bacteria</taxon>
        <taxon>Bacillati</taxon>
        <taxon>Bacillota</taxon>
        <taxon>Bacilli</taxon>
        <taxon>Lactobacillales</taxon>
        <taxon>Streptococcaceae</taxon>
        <taxon>Pseudolactococcus</taxon>
    </lineage>
</organism>
<evidence type="ECO:0000313" key="3">
    <source>
        <dbReference type="Proteomes" id="UP000185655"/>
    </source>
</evidence>
<gene>
    <name evidence="2" type="ORF">SAMN02746068_00561</name>
</gene>
<dbReference type="AlphaFoldDB" id="A0A1K2H873"/>
<protein>
    <submittedName>
        <fullName evidence="2">Uncharacterized protein</fullName>
    </submittedName>
</protein>
<keyword evidence="1" id="KW-0812">Transmembrane</keyword>
<feature type="transmembrane region" description="Helical" evidence="1">
    <location>
        <begin position="12"/>
        <end position="37"/>
    </location>
</feature>
<sequence>MTDILNLFIYVSYIITILFAVAVVVLLVCSIIINTLVWQNYKKRSDL</sequence>
<accession>A0A1K2H873</accession>
<reference evidence="2 3" key="1">
    <citation type="submission" date="2016-11" db="EMBL/GenBank/DDBJ databases">
        <authorList>
            <person name="Jaros S."/>
            <person name="Januszkiewicz K."/>
            <person name="Wedrychowicz H."/>
        </authorList>
    </citation>
    <scope>NUCLEOTIDE SEQUENCE [LARGE SCALE GENOMIC DNA]</scope>
    <source>
        <strain evidence="2 3">DSM 22330</strain>
    </source>
</reference>
<evidence type="ECO:0000313" key="2">
    <source>
        <dbReference type="EMBL" id="SFZ72090.1"/>
    </source>
</evidence>
<dbReference type="Proteomes" id="UP000185655">
    <property type="component" value="Unassembled WGS sequence"/>
</dbReference>
<dbReference type="STRING" id="1122154.SAMN02746068_00561"/>
<dbReference type="EMBL" id="FPKS01000002">
    <property type="protein sequence ID" value="SFZ72090.1"/>
    <property type="molecule type" value="Genomic_DNA"/>
</dbReference>
<keyword evidence="1" id="KW-1133">Transmembrane helix</keyword>
<evidence type="ECO:0000256" key="1">
    <source>
        <dbReference type="SAM" id="Phobius"/>
    </source>
</evidence>